<evidence type="ECO:0000313" key="2">
    <source>
        <dbReference type="Proteomes" id="UP000507470"/>
    </source>
</evidence>
<dbReference type="OrthoDB" id="6068272at2759"/>
<reference evidence="1 2" key="1">
    <citation type="submission" date="2020-06" db="EMBL/GenBank/DDBJ databases">
        <authorList>
            <person name="Li R."/>
            <person name="Bekaert M."/>
        </authorList>
    </citation>
    <scope>NUCLEOTIDE SEQUENCE [LARGE SCALE GENOMIC DNA]</scope>
    <source>
        <strain evidence="2">wild</strain>
    </source>
</reference>
<dbReference type="EMBL" id="CACVKT020003764">
    <property type="protein sequence ID" value="CAC5385765.1"/>
    <property type="molecule type" value="Genomic_DNA"/>
</dbReference>
<evidence type="ECO:0000313" key="1">
    <source>
        <dbReference type="EMBL" id="CAC5385765.1"/>
    </source>
</evidence>
<proteinExistence type="predicted"/>
<accession>A0A6J8BP91</accession>
<protein>
    <submittedName>
        <fullName evidence="1">Uncharacterized protein</fullName>
    </submittedName>
</protein>
<keyword evidence="2" id="KW-1185">Reference proteome</keyword>
<dbReference type="Proteomes" id="UP000507470">
    <property type="component" value="Unassembled WGS sequence"/>
</dbReference>
<dbReference type="AlphaFoldDB" id="A0A6J8BP91"/>
<gene>
    <name evidence="1" type="ORF">MCOR_21272</name>
</gene>
<sequence>MAKICTKDENSKWHKGRIGGYLEDEDRYLYGITCRHVTQSASDGIIYTKDAPENHVPFGKIVQSKDHFKIDTDIDLIFINEDMLIYCEKSYRNSKGEICPVRIYAGSVKDICGCKVFLRSVHCSFNGELSSDVTYGIVANADNQNQLDENHAMRGNFLVKSTNICPGDSGNVLLMERDDTLYIVGMVVGGYTTASTISEDFCLCGNLHHGKMFLEKQFGKTFQLPKTSNIVPVNNENAIKCFISSGSVIWVKDPEDIVKSDFILFEHLITLIDCFGYKTFSTNETKLENYFEEQLSKHVNSRNESIHTITCHSSSEECFRQCMIGCQYLYSENFIKSDEHLKVAIRLISKASCRNRLLCKLITYSTWQLLETGKLDNMKKLLEDGESYMLKMKECNACPLKSVGYHYFDYARYYRRTNNLNEAMSMARKSLEYFELDEKYRGKPSHGKCFALSMIARLNLQCGENFETKDQKMIDIEEAEECIVDFKSFGKLPAVEKTSYLLVKTDLHYRKGEIEKAQRCARKCFCLAAQNHLKQELSQAQIRIKELSKMLNK</sequence>
<dbReference type="InterPro" id="IPR009003">
    <property type="entry name" value="Peptidase_S1_PA"/>
</dbReference>
<organism evidence="1 2">
    <name type="scientific">Mytilus coruscus</name>
    <name type="common">Sea mussel</name>
    <dbReference type="NCBI Taxonomy" id="42192"/>
    <lineage>
        <taxon>Eukaryota</taxon>
        <taxon>Metazoa</taxon>
        <taxon>Spiralia</taxon>
        <taxon>Lophotrochozoa</taxon>
        <taxon>Mollusca</taxon>
        <taxon>Bivalvia</taxon>
        <taxon>Autobranchia</taxon>
        <taxon>Pteriomorphia</taxon>
        <taxon>Mytilida</taxon>
        <taxon>Mytiloidea</taxon>
        <taxon>Mytilidae</taxon>
        <taxon>Mytilinae</taxon>
        <taxon>Mytilus</taxon>
    </lineage>
</organism>
<name>A0A6J8BP91_MYTCO</name>
<dbReference type="SUPFAM" id="SSF50494">
    <property type="entry name" value="Trypsin-like serine proteases"/>
    <property type="match status" value="1"/>
</dbReference>